<evidence type="ECO:0000313" key="2">
    <source>
        <dbReference type="Proteomes" id="UP000266118"/>
    </source>
</evidence>
<proteinExistence type="predicted"/>
<dbReference type="AlphaFoldDB" id="A0A386HP81"/>
<keyword evidence="2" id="KW-1185">Reference proteome</keyword>
<organism evidence="1 2">
    <name type="scientific">Arachidicoccus soli</name>
    <dbReference type="NCBI Taxonomy" id="2341117"/>
    <lineage>
        <taxon>Bacteria</taxon>
        <taxon>Pseudomonadati</taxon>
        <taxon>Bacteroidota</taxon>
        <taxon>Chitinophagia</taxon>
        <taxon>Chitinophagales</taxon>
        <taxon>Chitinophagaceae</taxon>
        <taxon>Arachidicoccus</taxon>
    </lineage>
</organism>
<dbReference type="EMBL" id="CP032489">
    <property type="protein sequence ID" value="AYD47748.1"/>
    <property type="molecule type" value="Genomic_DNA"/>
</dbReference>
<accession>A0A386HP81</accession>
<protein>
    <submittedName>
        <fullName evidence="1">Uncharacterized protein</fullName>
    </submittedName>
</protein>
<dbReference type="OrthoDB" id="628330at2"/>
<evidence type="ECO:0000313" key="1">
    <source>
        <dbReference type="EMBL" id="AYD47748.1"/>
    </source>
</evidence>
<gene>
    <name evidence="1" type="ORF">D6B99_09190</name>
</gene>
<reference evidence="1 2" key="1">
    <citation type="submission" date="2018-09" db="EMBL/GenBank/DDBJ databases">
        <title>Arachidicoccus sp. nov., a bacterium isolated from soil.</title>
        <authorList>
            <person name="Weon H.-Y."/>
            <person name="Kwon S.-W."/>
            <person name="Lee S.A."/>
        </authorList>
    </citation>
    <scope>NUCLEOTIDE SEQUENCE [LARGE SCALE GENOMIC DNA]</scope>
    <source>
        <strain evidence="1 2">KIS59-12</strain>
    </source>
</reference>
<dbReference type="Proteomes" id="UP000266118">
    <property type="component" value="Chromosome"/>
</dbReference>
<name>A0A386HP81_9BACT</name>
<sequence>MKKLLVVKFVDKNGMPFDPAKKEVTDWSNDPAATTFFPKLHMWTPYYPMQFTDSTIVQQIPYVNLSFPYFDLNSSYPASGGARFDSRISNVSTNNILHTAIYVTLYTSGTYYITVHLNAIEHK</sequence>
<dbReference type="RefSeq" id="WP_119987303.1">
    <property type="nucleotide sequence ID" value="NZ_CP032489.1"/>
</dbReference>
<dbReference type="KEGG" id="ark:D6B99_09190"/>